<dbReference type="KEGG" id="ame:724784"/>
<sequence length="373" mass="44538">MSDIKEEKQYGLILSKKQHITPKVNNIFGDSNESDEEDGTDWVKKALQAEGEKNKIKKQIKLNMQKALKENPTIFQYDEVYDDIERKKDQFKITKDERKKPKYIQNLLKAAERRKKEQEYRIERMVQKEREAEGTMYADKESFVTSAYRAKLEEFKRMEEEENRMDKLEAIADVKKQQDMSGFYRHLYVQTIQSSEKSEIKNNINNDENDLNTITKKTDISAINKEQIKNKEIKKNRQYRQRRVEDSDTEIEIEEKMENKVNIILPEKRKNIEKETVEVEYDAKRQKQQTENIKPEGNLNEIKIENFNSKNNKILEKSENNDEIERKTISLKAKIEAEKKERSKIWEKRTIGPEFEAALQRYYSRKSMRLSIA</sequence>
<evidence type="ECO:0000259" key="4">
    <source>
        <dbReference type="Pfam" id="PF09745"/>
    </source>
</evidence>
<dbReference type="InterPro" id="IPR018612">
    <property type="entry name" value="NSRP1_N"/>
</dbReference>
<dbReference type="Proteomes" id="UP000005203">
    <property type="component" value="Linkage group LG6"/>
</dbReference>
<organism evidence="5">
    <name type="scientific">Apis mellifera</name>
    <name type="common">Honeybee</name>
    <dbReference type="NCBI Taxonomy" id="7460"/>
    <lineage>
        <taxon>Eukaryota</taxon>
        <taxon>Metazoa</taxon>
        <taxon>Ecdysozoa</taxon>
        <taxon>Arthropoda</taxon>
        <taxon>Hexapoda</taxon>
        <taxon>Insecta</taxon>
        <taxon>Pterygota</taxon>
        <taxon>Neoptera</taxon>
        <taxon>Endopterygota</taxon>
        <taxon>Hymenoptera</taxon>
        <taxon>Apocrita</taxon>
        <taxon>Aculeata</taxon>
        <taxon>Apoidea</taxon>
        <taxon>Anthophila</taxon>
        <taxon>Apidae</taxon>
        <taxon>Apis</taxon>
    </lineage>
</organism>
<evidence type="ECO:0000313" key="7">
    <source>
        <dbReference type="RefSeq" id="XP_026297077.1"/>
    </source>
</evidence>
<reference evidence="7" key="2">
    <citation type="submission" date="2025-04" db="UniProtKB">
        <authorList>
            <consortium name="RefSeq"/>
        </authorList>
    </citation>
    <scope>IDENTIFICATION</scope>
    <source>
        <strain evidence="7">DH4</strain>
        <tissue evidence="7">Whole body</tissue>
    </source>
</reference>
<name>A0A7M7L3C2_APIME</name>
<keyword evidence="6" id="KW-1185">Reference proteome</keyword>
<dbReference type="InterPro" id="IPR042816">
    <property type="entry name" value="Nsrp1"/>
</dbReference>
<dbReference type="GeneID" id="724784"/>
<evidence type="ECO:0000256" key="3">
    <source>
        <dbReference type="SAM" id="Coils"/>
    </source>
</evidence>
<dbReference type="Pfam" id="PF09745">
    <property type="entry name" value="NSRP1_N"/>
    <property type="match status" value="1"/>
</dbReference>
<dbReference type="PANTHER" id="PTHR31938:SF4">
    <property type="entry name" value="NUCLEAR SPECKLE SPLICING REGULATORY PROTEIN 1"/>
    <property type="match status" value="1"/>
</dbReference>
<dbReference type="RefSeq" id="XP_026297077.1">
    <property type="nucleotide sequence ID" value="XM_026441292.1"/>
</dbReference>
<dbReference type="AlphaFoldDB" id="A0A7M7L3C2"/>
<dbReference type="OrthoDB" id="446635at2759"/>
<protein>
    <submittedName>
        <fullName evidence="7">Nuclear speckle splicing regulatory protein 1</fullName>
    </submittedName>
</protein>
<proteinExistence type="inferred from homology"/>
<accession>A0A8B8GZC6</accession>
<evidence type="ECO:0000256" key="1">
    <source>
        <dbReference type="ARBA" id="ARBA00010126"/>
    </source>
</evidence>
<accession>A0A7M7L3C2</accession>
<dbReference type="GO" id="GO:0000381">
    <property type="term" value="P:regulation of alternative mRNA splicing, via spliceosome"/>
    <property type="evidence" value="ECO:0007669"/>
    <property type="project" value="InterPro"/>
</dbReference>
<feature type="domain" description="Nuclear speckle splicing regulatory protein 1 N-terminal" evidence="4">
    <location>
        <begin position="61"/>
        <end position="177"/>
    </location>
</feature>
<dbReference type="EnsemblMetazoa" id="XM_026441292">
    <property type="protein sequence ID" value="XP_026297077"/>
    <property type="gene ID" value="LOC724784"/>
</dbReference>
<feature type="coiled-coil region" evidence="3">
    <location>
        <begin position="108"/>
        <end position="217"/>
    </location>
</feature>
<dbReference type="PANTHER" id="PTHR31938">
    <property type="entry name" value="NUCLEAR SPECKLE SPLICING REGULATORY PROTEIN 1"/>
    <property type="match status" value="1"/>
</dbReference>
<evidence type="ECO:0000256" key="2">
    <source>
        <dbReference type="ARBA" id="ARBA00023054"/>
    </source>
</evidence>
<evidence type="ECO:0000313" key="5">
    <source>
        <dbReference type="EnsemblMetazoa" id="XP_026297077"/>
    </source>
</evidence>
<keyword evidence="2 3" id="KW-0175">Coiled coil</keyword>
<gene>
    <name evidence="7" type="primary">LOC724784</name>
</gene>
<comment type="similarity">
    <text evidence="1">Belongs to the NSRP1 family.</text>
</comment>
<reference evidence="5" key="1">
    <citation type="submission" date="2021-01" db="UniProtKB">
        <authorList>
            <consortium name="EnsemblMetazoa"/>
        </authorList>
    </citation>
    <scope>IDENTIFICATION</scope>
    <source>
        <strain evidence="5">DH4</strain>
    </source>
</reference>
<evidence type="ECO:0000313" key="6">
    <source>
        <dbReference type="Proteomes" id="UP000005203"/>
    </source>
</evidence>